<dbReference type="AlphaFoldDB" id="A0AAE1A4E0"/>
<gene>
    <name evidence="1" type="ORF">RRG08_046361</name>
</gene>
<name>A0AAE1A4E0_9GAST</name>
<comment type="caution">
    <text evidence="1">The sequence shown here is derived from an EMBL/GenBank/DDBJ whole genome shotgun (WGS) entry which is preliminary data.</text>
</comment>
<reference evidence="1" key="1">
    <citation type="journal article" date="2023" name="G3 (Bethesda)">
        <title>A reference genome for the long-term kleptoplast-retaining sea slug Elysia crispata morphotype clarki.</title>
        <authorList>
            <person name="Eastman K.E."/>
            <person name="Pendleton A.L."/>
            <person name="Shaikh M.A."/>
            <person name="Suttiyut T."/>
            <person name="Ogas R."/>
            <person name="Tomko P."/>
            <person name="Gavelis G."/>
            <person name="Widhalm J.R."/>
            <person name="Wisecaver J.H."/>
        </authorList>
    </citation>
    <scope>NUCLEOTIDE SEQUENCE</scope>
    <source>
        <strain evidence="1">ECLA1</strain>
    </source>
</reference>
<sequence length="181" mass="20413">MRPDHCCPPVLYRQTFTSSPPPLLVSTAVMVTINIHHRWLEWTNQQHVAKDAPKRRSVSSPVVIHGENYKGKENTEPWPSGYAVLALENEAGWSRRALVSMGNTSKRTRDWSDVTDRDRLQTYVRCERAGRCARDRHVWTDQGSEGGLKWNCADQYTAINLNGARIGSSNNSLVDSGEFAC</sequence>
<dbReference type="Proteomes" id="UP001283361">
    <property type="component" value="Unassembled WGS sequence"/>
</dbReference>
<evidence type="ECO:0000313" key="2">
    <source>
        <dbReference type="Proteomes" id="UP001283361"/>
    </source>
</evidence>
<accession>A0AAE1A4E0</accession>
<protein>
    <submittedName>
        <fullName evidence="1">Uncharacterized protein</fullName>
    </submittedName>
</protein>
<organism evidence="1 2">
    <name type="scientific">Elysia crispata</name>
    <name type="common">lettuce slug</name>
    <dbReference type="NCBI Taxonomy" id="231223"/>
    <lineage>
        <taxon>Eukaryota</taxon>
        <taxon>Metazoa</taxon>
        <taxon>Spiralia</taxon>
        <taxon>Lophotrochozoa</taxon>
        <taxon>Mollusca</taxon>
        <taxon>Gastropoda</taxon>
        <taxon>Heterobranchia</taxon>
        <taxon>Euthyneura</taxon>
        <taxon>Panpulmonata</taxon>
        <taxon>Sacoglossa</taxon>
        <taxon>Placobranchoidea</taxon>
        <taxon>Plakobranchidae</taxon>
        <taxon>Elysia</taxon>
    </lineage>
</organism>
<dbReference type="EMBL" id="JAWDGP010002673">
    <property type="protein sequence ID" value="KAK3781058.1"/>
    <property type="molecule type" value="Genomic_DNA"/>
</dbReference>
<keyword evidence="2" id="KW-1185">Reference proteome</keyword>
<evidence type="ECO:0000313" key="1">
    <source>
        <dbReference type="EMBL" id="KAK3781058.1"/>
    </source>
</evidence>
<proteinExistence type="predicted"/>